<keyword evidence="1" id="KW-0732">Signal</keyword>
<reference evidence="2 3" key="1">
    <citation type="journal article" date="2013" name="Genome Biol. Evol.">
        <title>Genomes of Stigonematalean cyanobacteria (subsection V) and the evolution of oxygenic photosynthesis from prokaryotes to plastids.</title>
        <authorList>
            <person name="Dagan T."/>
            <person name="Roettger M."/>
            <person name="Stucken K."/>
            <person name="Landan G."/>
            <person name="Koch R."/>
            <person name="Major P."/>
            <person name="Gould S.B."/>
            <person name="Goremykin V.V."/>
            <person name="Rippka R."/>
            <person name="Tandeau de Marsac N."/>
            <person name="Gugger M."/>
            <person name="Lockhart P.J."/>
            <person name="Allen J.F."/>
            <person name="Brune I."/>
            <person name="Maus I."/>
            <person name="Puhler A."/>
            <person name="Martin W.F."/>
        </authorList>
    </citation>
    <scope>NUCLEOTIDE SEQUENCE [LARGE SCALE GENOMIC DNA]</scope>
    <source>
        <strain evidence="2 3">PCC 7110</strain>
    </source>
</reference>
<feature type="chain" id="PRO_5007300407" evidence="1">
    <location>
        <begin position="19"/>
        <end position="130"/>
    </location>
</feature>
<dbReference type="Proteomes" id="UP000076925">
    <property type="component" value="Unassembled WGS sequence"/>
</dbReference>
<sequence length="130" mass="14105">MKCSLPALLVIMSAIAMAHPVYANEENVSTPTINPGQASLLIVKPASIENQIGNTRINNRGSFSSSIGLVREKKCKDIAPLDFLKDPAANLKLCSKLEQPQNEESKPAEAANYYKVPPLESGIRLPLSKF</sequence>
<dbReference type="EMBL" id="ANNX02000053">
    <property type="protein sequence ID" value="KYC35089.1"/>
    <property type="molecule type" value="Genomic_DNA"/>
</dbReference>
<feature type="signal peptide" evidence="1">
    <location>
        <begin position="1"/>
        <end position="18"/>
    </location>
</feature>
<proteinExistence type="predicted"/>
<dbReference type="OrthoDB" id="512610at2"/>
<evidence type="ECO:0000256" key="1">
    <source>
        <dbReference type="SAM" id="SignalP"/>
    </source>
</evidence>
<dbReference type="RefSeq" id="WP_017743897.1">
    <property type="nucleotide sequence ID" value="NZ_KQ976354.1"/>
</dbReference>
<dbReference type="AlphaFoldDB" id="A0A139WRP3"/>
<protein>
    <submittedName>
        <fullName evidence="2">Uncharacterized protein</fullName>
    </submittedName>
</protein>
<accession>A0A139WRP3</accession>
<comment type="caution">
    <text evidence="2">The sequence shown here is derived from an EMBL/GenBank/DDBJ whole genome shotgun (WGS) entry which is preliminary data.</text>
</comment>
<evidence type="ECO:0000313" key="3">
    <source>
        <dbReference type="Proteomes" id="UP000076925"/>
    </source>
</evidence>
<organism evidence="2 3">
    <name type="scientific">Scytonema hofmannii PCC 7110</name>
    <dbReference type="NCBI Taxonomy" id="128403"/>
    <lineage>
        <taxon>Bacteria</taxon>
        <taxon>Bacillati</taxon>
        <taxon>Cyanobacteriota</taxon>
        <taxon>Cyanophyceae</taxon>
        <taxon>Nostocales</taxon>
        <taxon>Scytonemataceae</taxon>
        <taxon>Scytonema</taxon>
    </lineage>
</organism>
<evidence type="ECO:0000313" key="2">
    <source>
        <dbReference type="EMBL" id="KYC35089.1"/>
    </source>
</evidence>
<gene>
    <name evidence="2" type="ORF">WA1_10180</name>
</gene>
<name>A0A139WRP3_9CYAN</name>
<keyword evidence="3" id="KW-1185">Reference proteome</keyword>